<evidence type="ECO:0000256" key="1">
    <source>
        <dbReference type="ARBA" id="ARBA00002324"/>
    </source>
</evidence>
<dbReference type="UniPathway" id="UPA00253">
    <property type="reaction ID" value="UER00332"/>
</dbReference>
<dbReference type="EC" id="2.7.7.18" evidence="11"/>
<evidence type="ECO:0000256" key="10">
    <source>
        <dbReference type="ARBA" id="ARBA00048721"/>
    </source>
</evidence>
<dbReference type="CDD" id="cd02165">
    <property type="entry name" value="NMNAT"/>
    <property type="match status" value="1"/>
</dbReference>
<evidence type="ECO:0000256" key="5">
    <source>
        <dbReference type="ARBA" id="ARBA00022679"/>
    </source>
</evidence>
<evidence type="ECO:0000256" key="9">
    <source>
        <dbReference type="ARBA" id="ARBA00023027"/>
    </source>
</evidence>
<dbReference type="Gene3D" id="3.40.50.620">
    <property type="entry name" value="HUPs"/>
    <property type="match status" value="1"/>
</dbReference>
<dbReference type="PANTHER" id="PTHR39321:SF3">
    <property type="entry name" value="PHOSPHOPANTETHEINE ADENYLYLTRANSFERASE"/>
    <property type="match status" value="1"/>
</dbReference>
<organism evidence="13">
    <name type="scientific">Gemmata sp. Wa1-1</name>
    <dbReference type="NCBI Taxonomy" id="235140"/>
    <lineage>
        <taxon>Bacteria</taxon>
        <taxon>Pseudomonadati</taxon>
        <taxon>Planctomycetota</taxon>
        <taxon>Planctomycetia</taxon>
        <taxon>Gemmatales</taxon>
        <taxon>Gemmataceae</taxon>
        <taxon>Gemmata</taxon>
    </lineage>
</organism>
<dbReference type="SUPFAM" id="SSF52374">
    <property type="entry name" value="Nucleotidylyl transferase"/>
    <property type="match status" value="1"/>
</dbReference>
<dbReference type="EMBL" id="AY308036">
    <property type="protein sequence ID" value="AAQ87000.1"/>
    <property type="molecule type" value="Genomic_DNA"/>
</dbReference>
<evidence type="ECO:0000259" key="12">
    <source>
        <dbReference type="Pfam" id="PF01467"/>
    </source>
</evidence>
<accession>Q6W748</accession>
<keyword evidence="9 11" id="KW-0520">NAD</keyword>
<dbReference type="PANTHER" id="PTHR39321">
    <property type="entry name" value="NICOTINATE-NUCLEOTIDE ADENYLYLTRANSFERASE-RELATED"/>
    <property type="match status" value="1"/>
</dbReference>
<evidence type="ECO:0000256" key="6">
    <source>
        <dbReference type="ARBA" id="ARBA00022695"/>
    </source>
</evidence>
<sequence>MGCKRSWVRVGTTPNALAGGNRLGTRLCASGFSGGTCGPRFTMGALNPGRPVPFPKPELKKVCFGPSYQPPHKSEKGVTRFESRCDMIELAIAGHSAFQVNRIEKELPEPSFTARTLGELHTRHPGNEFFLLMGSDCLPDLPGWYEPRLVVERAGLVVVPRPGVMLWTADRLAKALGTTEDAVRLQFVACPMIEIASRELRRAIADGISIRYMVPRAVEEYVRERKLYTAG</sequence>
<evidence type="ECO:0000256" key="11">
    <source>
        <dbReference type="HAMAP-Rule" id="MF_00244"/>
    </source>
</evidence>
<feature type="domain" description="Cytidyltransferase-like" evidence="12">
    <location>
        <begin position="61"/>
        <end position="170"/>
    </location>
</feature>
<gene>
    <name evidence="11 13" type="primary">nadD</name>
</gene>
<evidence type="ECO:0000256" key="4">
    <source>
        <dbReference type="ARBA" id="ARBA00022642"/>
    </source>
</evidence>
<dbReference type="Pfam" id="PF01467">
    <property type="entry name" value="CTP_transf_like"/>
    <property type="match status" value="1"/>
</dbReference>
<comment type="function">
    <text evidence="1 11">Catalyzes the reversible adenylation of nicotinate mononucleotide (NaMN) to nicotinic acid adenine dinucleotide (NaAD).</text>
</comment>
<reference evidence="13" key="2">
    <citation type="submission" date="2003-10" db="EMBL/GenBank/DDBJ databases">
        <title>NAD Biosynthesis: identification of the tryptophan to quinolinate pathway in bacteria.</title>
        <authorList>
            <person name="Kurnasov O."/>
            <person name="Goral V."/>
            <person name="Colabroy K."/>
            <person name="Gerdes S."/>
            <person name="Anantha S."/>
            <person name="Osterman A."/>
            <person name="Begley T.P."/>
        </authorList>
    </citation>
    <scope>NUCLEOTIDE SEQUENCE</scope>
    <source>
        <strain evidence="13">Wa1-1</strain>
    </source>
</reference>
<protein>
    <recommendedName>
        <fullName evidence="11">Probable nicotinate-nucleotide adenylyltransferase</fullName>
        <ecNumber evidence="11">2.7.7.18</ecNumber>
    </recommendedName>
    <alternativeName>
        <fullName evidence="11">Deamido-NAD(+) diphosphorylase</fullName>
    </alternativeName>
    <alternativeName>
        <fullName evidence="11">Deamido-NAD(+) pyrophosphorylase</fullName>
    </alternativeName>
    <alternativeName>
        <fullName evidence="11">Nicotinate mononucleotide adenylyltransferase</fullName>
        <shortName evidence="11">NaMN adenylyltransferase</shortName>
    </alternativeName>
</protein>
<dbReference type="InterPro" id="IPR005248">
    <property type="entry name" value="NadD/NMNAT"/>
</dbReference>
<reference evidence="13" key="1">
    <citation type="submission" date="2003-05" db="EMBL/GenBank/DDBJ databases">
        <authorList>
            <consortium name="Sequencing and Annotation Team"/>
            <consortium name="Integrated Genomics"/>
            <consortium name="Inc."/>
        </authorList>
    </citation>
    <scope>NUCLEOTIDE SEQUENCE</scope>
    <source>
        <strain evidence="13">Wa1-1</strain>
    </source>
</reference>
<comment type="catalytic activity">
    <reaction evidence="10 11">
        <text>nicotinate beta-D-ribonucleotide + ATP + H(+) = deamido-NAD(+) + diphosphate</text>
        <dbReference type="Rhea" id="RHEA:22860"/>
        <dbReference type="ChEBI" id="CHEBI:15378"/>
        <dbReference type="ChEBI" id="CHEBI:30616"/>
        <dbReference type="ChEBI" id="CHEBI:33019"/>
        <dbReference type="ChEBI" id="CHEBI:57502"/>
        <dbReference type="ChEBI" id="CHEBI:58437"/>
        <dbReference type="EC" id="2.7.7.18"/>
    </reaction>
</comment>
<comment type="pathway">
    <text evidence="2 11">Cofactor biosynthesis; NAD(+) biosynthesis; deamido-NAD(+) from nicotinate D-ribonucleotide: step 1/1.</text>
</comment>
<name>Q6W748_9BACT</name>
<keyword evidence="4 11" id="KW-0662">Pyridine nucleotide biosynthesis</keyword>
<evidence type="ECO:0000256" key="2">
    <source>
        <dbReference type="ARBA" id="ARBA00005019"/>
    </source>
</evidence>
<dbReference type="GO" id="GO:0004515">
    <property type="term" value="F:nicotinate-nucleotide adenylyltransferase activity"/>
    <property type="evidence" value="ECO:0007669"/>
    <property type="project" value="UniProtKB-UniRule"/>
</dbReference>
<dbReference type="HAMAP" id="MF_00244">
    <property type="entry name" value="NaMN_adenylyltr"/>
    <property type="match status" value="1"/>
</dbReference>
<dbReference type="GO" id="GO:0005524">
    <property type="term" value="F:ATP binding"/>
    <property type="evidence" value="ECO:0007669"/>
    <property type="project" value="UniProtKB-KW"/>
</dbReference>
<dbReference type="InterPro" id="IPR014729">
    <property type="entry name" value="Rossmann-like_a/b/a_fold"/>
</dbReference>
<dbReference type="InterPro" id="IPR004821">
    <property type="entry name" value="Cyt_trans-like"/>
</dbReference>
<evidence type="ECO:0000256" key="8">
    <source>
        <dbReference type="ARBA" id="ARBA00022840"/>
    </source>
</evidence>
<keyword evidence="8 11" id="KW-0067">ATP-binding</keyword>
<evidence type="ECO:0000256" key="7">
    <source>
        <dbReference type="ARBA" id="ARBA00022741"/>
    </source>
</evidence>
<keyword evidence="7 11" id="KW-0547">Nucleotide-binding</keyword>
<comment type="similarity">
    <text evidence="3 11">Belongs to the NadD family.</text>
</comment>
<keyword evidence="5 11" id="KW-0808">Transferase</keyword>
<evidence type="ECO:0000256" key="3">
    <source>
        <dbReference type="ARBA" id="ARBA00009014"/>
    </source>
</evidence>
<dbReference type="AlphaFoldDB" id="Q6W748"/>
<proteinExistence type="inferred from homology"/>
<keyword evidence="6 11" id="KW-0548">Nucleotidyltransferase</keyword>
<evidence type="ECO:0000313" key="13">
    <source>
        <dbReference type="EMBL" id="AAQ87000.1"/>
    </source>
</evidence>
<dbReference type="GO" id="GO:0009435">
    <property type="term" value="P:NAD+ biosynthetic process"/>
    <property type="evidence" value="ECO:0007669"/>
    <property type="project" value="UniProtKB-UniRule"/>
</dbReference>
<dbReference type="NCBIfam" id="TIGR00482">
    <property type="entry name" value="nicotinate (nicotinamide) nucleotide adenylyltransferase"/>
    <property type="match status" value="1"/>
</dbReference>